<proteinExistence type="predicted"/>
<name>A0ACD2UEE1_9PSED</name>
<evidence type="ECO:0000313" key="1">
    <source>
        <dbReference type="EMBL" id="SMQ30962.1"/>
    </source>
</evidence>
<comment type="caution">
    <text evidence="1">The sequence shown here is derived from an EMBL/GenBank/DDBJ whole genome shotgun (WGS) entry which is preliminary data.</text>
</comment>
<dbReference type="Proteomes" id="UP001158048">
    <property type="component" value="Unassembled WGS sequence"/>
</dbReference>
<accession>A0ACD2UEE1</accession>
<sequence>MNSTLHSSQANEALALLPMFIPGWRTPVLPAGTHHGGIPLSIHSPSSSLYMVIDPLTTLATTLAIGDSVELWANGKQTSVIKNIRKGEENDRIEMELPWGWLVDGANTLFYRVTRPSGNHNDSTPVLNVLFHYPACEITVSHPPSVSLTQLPTFTFTRSYPRQYDDVRLTVGTWSKTIPYVFPANPITYTLTAAELKEIGDGTHQVNARIVDQLGNSQVSATGSIVINTKPREWEDHYTSLADAAYNGWITHTGARSGSIRQFPMSNQWVTAFFNFTDVGAPTGFAGAVLYRDFSFIPGQYRFTFEGTHVADSPDPHLINPILCAATSLATAPGDRREVPKNGIWYLFLNAFTITERQVARLYITNSQDGSHGNDFGIRNIKVVRLNTEAGGVMSAPEADPELPVYTGPLPDLEYP</sequence>
<keyword evidence="2" id="KW-1185">Reference proteome</keyword>
<organism evidence="1 2">
    <name type="scientific">Pseudomonas helmanticensis</name>
    <dbReference type="NCBI Taxonomy" id="1471381"/>
    <lineage>
        <taxon>Bacteria</taxon>
        <taxon>Pseudomonadati</taxon>
        <taxon>Pseudomonadota</taxon>
        <taxon>Gammaproteobacteria</taxon>
        <taxon>Pseudomonadales</taxon>
        <taxon>Pseudomonadaceae</taxon>
        <taxon>Pseudomonas</taxon>
    </lineage>
</organism>
<reference evidence="1" key="1">
    <citation type="submission" date="2017-05" db="EMBL/GenBank/DDBJ databases">
        <authorList>
            <person name="Varghese N."/>
            <person name="Submissions S."/>
        </authorList>
    </citation>
    <scope>NUCLEOTIDE SEQUENCE</scope>
    <source>
        <strain evidence="1">LMG 28168</strain>
    </source>
</reference>
<protein>
    <submittedName>
        <fullName evidence="1">Uncharacterized protein</fullName>
    </submittedName>
</protein>
<evidence type="ECO:0000313" key="2">
    <source>
        <dbReference type="Proteomes" id="UP001158048"/>
    </source>
</evidence>
<gene>
    <name evidence="1" type="ORF">SAMN04488483_5860</name>
</gene>
<dbReference type="EMBL" id="FXUY01000002">
    <property type="protein sequence ID" value="SMQ30962.1"/>
    <property type="molecule type" value="Genomic_DNA"/>
</dbReference>